<protein>
    <recommendedName>
        <fullName evidence="3">60S ribosomal protein L34</fullName>
    </recommendedName>
</protein>
<evidence type="ECO:0000313" key="2">
    <source>
        <dbReference type="Proteomes" id="UP001307889"/>
    </source>
</evidence>
<keyword evidence="2" id="KW-1185">Reference proteome</keyword>
<organism evidence="1 2">
    <name type="scientific">Nesidiocoris tenuis</name>
    <dbReference type="NCBI Taxonomy" id="355587"/>
    <lineage>
        <taxon>Eukaryota</taxon>
        <taxon>Metazoa</taxon>
        <taxon>Ecdysozoa</taxon>
        <taxon>Arthropoda</taxon>
        <taxon>Hexapoda</taxon>
        <taxon>Insecta</taxon>
        <taxon>Pterygota</taxon>
        <taxon>Neoptera</taxon>
        <taxon>Paraneoptera</taxon>
        <taxon>Hemiptera</taxon>
        <taxon>Heteroptera</taxon>
        <taxon>Panheteroptera</taxon>
        <taxon>Cimicomorpha</taxon>
        <taxon>Miridae</taxon>
        <taxon>Dicyphina</taxon>
        <taxon>Nesidiocoris</taxon>
    </lineage>
</organism>
<gene>
    <name evidence="1" type="ORF">NTJ_02249</name>
</gene>
<sequence length="68" mass="7905">MRSGGPGGIRRKRGEIVTVYRCTRCSTRRRNEHKTPRLRLHYSASLRGNNALPNKGLRSRTFLLFKLH</sequence>
<dbReference type="Proteomes" id="UP001307889">
    <property type="component" value="Chromosome 1"/>
</dbReference>
<reference evidence="1 2" key="1">
    <citation type="submission" date="2023-09" db="EMBL/GenBank/DDBJ databases">
        <title>Nesidiocoris tenuis whole genome shotgun sequence.</title>
        <authorList>
            <person name="Shibata T."/>
            <person name="Shimoda M."/>
            <person name="Kobayashi T."/>
            <person name="Uehara T."/>
        </authorList>
    </citation>
    <scope>NUCLEOTIDE SEQUENCE [LARGE SCALE GENOMIC DNA]</scope>
    <source>
        <strain evidence="1 2">Japan</strain>
    </source>
</reference>
<name>A0ABN7AAU4_9HEMI</name>
<evidence type="ECO:0000313" key="1">
    <source>
        <dbReference type="EMBL" id="BES89441.1"/>
    </source>
</evidence>
<accession>A0ABN7AAU4</accession>
<evidence type="ECO:0008006" key="3">
    <source>
        <dbReference type="Google" id="ProtNLM"/>
    </source>
</evidence>
<dbReference type="EMBL" id="AP028909">
    <property type="protein sequence ID" value="BES89441.1"/>
    <property type="molecule type" value="Genomic_DNA"/>
</dbReference>
<proteinExistence type="predicted"/>